<organismHost>
    <name type="scientific">Thunnus thynnus</name>
    <name type="common">Atlantic bluefin tuna</name>
    <name type="synonym">Scomber thynnus</name>
    <dbReference type="NCBI Taxonomy" id="8237"/>
</organismHost>
<evidence type="ECO:0000313" key="1">
    <source>
        <dbReference type="EMBL" id="BAZ95642.1"/>
    </source>
</evidence>
<accession>A0A218PFH3</accession>
<organism evidence="1">
    <name type="scientific">Red sea bream iridovirus</name>
    <name type="common">RSIV</name>
    <dbReference type="NCBI Taxonomy" id="65424"/>
    <lineage>
        <taxon>Viruses</taxon>
        <taxon>Varidnaviria</taxon>
        <taxon>Bamfordvirae</taxon>
        <taxon>Nucleocytoviricota</taxon>
        <taxon>Megaviricetes</taxon>
        <taxon>Pimascovirales</taxon>
        <taxon>Pimascovirales incertae sedis</taxon>
        <taxon>Iridoviridae</taxon>
        <taxon>Alphairidovirinae</taxon>
        <taxon>Megalocytivirus</taxon>
        <taxon>Megalocytivirus pagrus1</taxon>
        <taxon>Infectious spleen and kidney necrosis virus</taxon>
    </lineage>
</organism>
<name>A0A218PFH3_RSIV</name>
<sequence length="430" mass="47623">MQQRTQPNRRVTAIRHDTEGPVYDETAGTFVPALGVTAAMPLSERYAPPSPVDISPVFSYGLMPSNSMQRHVLCDLERIGQSMAMAAVAPVDQAAARAHVMQQYGALEHHTAEYMNSVEHATTVAFDQLQETIRDYDMVAEHNHELADLLNRLPILLLQYIEQHDLTATPLNKVRDGIMSKAALAYDEVLAKHNSLRTSADMRLRNASKLYSEKDAFLRIATKTVPKWLRQWADQRSATLSKLRTISSNVDKYVLSSAALRRSANQYSTLVTEQQMDARLLTFQADAPANTFAGRGVWYSATRPSADVIPYNLSDDNRTVEHEVAHVAVAAYTAGAMVITARVAYTITPAGSISTQYDSVMLVLYIDNTEVHRQTRPSDLAHLDYVYVHYGAGTPCTVSLAISTVDMPPDATAVHVSLDPRVTYMTIVIQ</sequence>
<protein>
    <submittedName>
        <fullName evidence="1">Uncharacterized protein</fullName>
    </submittedName>
</protein>
<dbReference type="EMBL" id="AP017456">
    <property type="protein sequence ID" value="BAZ95642.1"/>
    <property type="molecule type" value="Genomic_DNA"/>
</dbReference>
<organismHost>
    <name type="scientific">Lateolabrax</name>
    <dbReference type="NCBI Taxonomy" id="8163"/>
</organismHost>
<organismHost>
    <name type="scientific">Epinephelus</name>
    <dbReference type="NCBI Taxonomy" id="94231"/>
</organismHost>
<proteinExistence type="predicted"/>
<reference evidence="1" key="1">
    <citation type="submission" date="2016-05" db="EMBL/GenBank/DDBJ databases">
        <title>Red sea bream iridovirus Genome Sequencing.</title>
        <authorList>
            <person name="Matsuyama T."/>
            <person name="Takano T."/>
            <person name="Yasuike M."/>
            <person name="Sakai T."/>
            <person name="Nakayasu C."/>
        </authorList>
    </citation>
    <scope>NUCLEOTIDE SEQUENCE</scope>
    <source>
        <strain evidence="1">RIE12-1</strain>
    </source>
</reference>
<organismHost>
    <name type="scientific">Seriola</name>
    <dbReference type="NCBI Taxonomy" id="8160"/>
</organismHost>